<name>A0AAV1YR50_9ARAC</name>
<keyword evidence="2" id="KW-1185">Reference proteome</keyword>
<evidence type="ECO:0000313" key="2">
    <source>
        <dbReference type="Proteomes" id="UP001497382"/>
    </source>
</evidence>
<dbReference type="EMBL" id="CAXIEN010000001">
    <property type="protein sequence ID" value="CAL1260784.1"/>
    <property type="molecule type" value="Genomic_DNA"/>
</dbReference>
<accession>A0AAV1YR50</accession>
<reference evidence="1 2" key="1">
    <citation type="submission" date="2024-04" db="EMBL/GenBank/DDBJ databases">
        <authorList>
            <person name="Rising A."/>
            <person name="Reimegard J."/>
            <person name="Sonavane S."/>
            <person name="Akerstrom W."/>
            <person name="Nylinder S."/>
            <person name="Hedman E."/>
            <person name="Kallberg Y."/>
        </authorList>
    </citation>
    <scope>NUCLEOTIDE SEQUENCE [LARGE SCALE GENOMIC DNA]</scope>
</reference>
<proteinExistence type="predicted"/>
<dbReference type="Proteomes" id="UP001497382">
    <property type="component" value="Unassembled WGS sequence"/>
</dbReference>
<evidence type="ECO:0000313" key="1">
    <source>
        <dbReference type="EMBL" id="CAL1260784.1"/>
    </source>
</evidence>
<protein>
    <submittedName>
        <fullName evidence="1">Uncharacterized protein</fullName>
    </submittedName>
</protein>
<sequence length="624" mass="72438">MRIQMQRMTEGMEVKDDLARCLEKLEEAMSMLITIYDRIQQYQNEQILSNHIANVCSVSPSTLSISGQNLVNVTNNLEWSIRSSLVLKHYQTGLKAFKQWVFPFASHYLEESMIPSHFQQDGNIISLVNNAATEIESLKKKIDLYKASARDTDEILIRGEFNSRCISCEAFFAWKDEEYRYEISRLLSGRTIVLKADVKLSEPGKDAIKFKMIKLHLKSKNETLQSQLDETLKMFDVTATHIGNSYYRYHDEIYTITSPKKTIFYSFEENARTGNPVRKNEIYMKFKHGDLMLSPYTMWIFKLNATRGRNFRELDIYKGQIDLELEGEGGYVTNDFGYEDDDYEFDSQLETPVESELKNRIIRSLDRRRSESSVTSGSASSLSSPINSACNLFKTYTVYLITISINRLSNYGGRALKIDTIKNFLMTSMNSVHSELSNEIQKSNTSNISRFSLTKSFDTKEEFDLILKNPNFKSNDISCKYNIPKYLIANTKSNNFNENIKSFIFNEQESKYYDQNIQVPDLNHSLLFADFIARLFTGLKYETESDESLMSPKNLIFKRCNESPIKNENDIIKNFRLFSEKHECIDRSWLSSVKRNVKSVFQYLGLISKEETDECIRDIRNLFA</sequence>
<gene>
    <name evidence="1" type="ORF">LARSCL_LOCUS36</name>
</gene>
<dbReference type="AlphaFoldDB" id="A0AAV1YR50"/>
<organism evidence="1 2">
    <name type="scientific">Larinioides sclopetarius</name>
    <dbReference type="NCBI Taxonomy" id="280406"/>
    <lineage>
        <taxon>Eukaryota</taxon>
        <taxon>Metazoa</taxon>
        <taxon>Ecdysozoa</taxon>
        <taxon>Arthropoda</taxon>
        <taxon>Chelicerata</taxon>
        <taxon>Arachnida</taxon>
        <taxon>Araneae</taxon>
        <taxon>Araneomorphae</taxon>
        <taxon>Entelegynae</taxon>
        <taxon>Araneoidea</taxon>
        <taxon>Araneidae</taxon>
        <taxon>Larinioides</taxon>
    </lineage>
</organism>
<comment type="caution">
    <text evidence="1">The sequence shown here is derived from an EMBL/GenBank/DDBJ whole genome shotgun (WGS) entry which is preliminary data.</text>
</comment>